<sequence length="235" mass="25464">MATLTMQPIGPSPAPDAQEDQRRVVFFLRLLVSFCSIDTQGTSDLKLRFVIFGVLVLCRKGEIPAVDAADLNDIDSGWVVLKNSDVVSADLAAAAISSSQRLGSSTIPSWARWVLGGVVYTIVPFYNRVRQLEDETVGFVENAVEVVEHVAEVTEKLAAKVAKQLPEDGSLQKAAEEVEHIAEVVDADAEKVEAVTEKIDKVSDEIDAAVEPVIEELEKELDQDTTSDNGANAQK</sequence>
<dbReference type="Proteomes" id="UP001497457">
    <property type="component" value="Chromosome 25rd"/>
</dbReference>
<dbReference type="EMBL" id="OZ075135">
    <property type="protein sequence ID" value="CAL4999389.1"/>
    <property type="molecule type" value="Genomic_DNA"/>
</dbReference>
<reference evidence="1 2" key="2">
    <citation type="submission" date="2024-10" db="EMBL/GenBank/DDBJ databases">
        <authorList>
            <person name="Ryan C."/>
        </authorList>
    </citation>
    <scope>NUCLEOTIDE SEQUENCE [LARGE SCALE GENOMIC DNA]</scope>
</reference>
<reference evidence="2" key="1">
    <citation type="submission" date="2024-06" db="EMBL/GenBank/DDBJ databases">
        <authorList>
            <person name="Ryan C."/>
        </authorList>
    </citation>
    <scope>NUCLEOTIDE SEQUENCE [LARGE SCALE GENOMIC DNA]</scope>
</reference>
<proteinExistence type="predicted"/>
<dbReference type="AlphaFoldDB" id="A0ABC9BE78"/>
<keyword evidence="2" id="KW-1185">Reference proteome</keyword>
<dbReference type="PANTHER" id="PTHR33735">
    <property type="entry name" value="EXPRESSED PROTEIN"/>
    <property type="match status" value="1"/>
</dbReference>
<accession>A0ABC9BE78</accession>
<name>A0ABC9BE78_9POAL</name>
<gene>
    <name evidence="1" type="ORF">URODEC1_LOCUS64324</name>
</gene>
<protein>
    <submittedName>
        <fullName evidence="1">Uncharacterized protein</fullName>
    </submittedName>
</protein>
<organism evidence="1 2">
    <name type="scientific">Urochloa decumbens</name>
    <dbReference type="NCBI Taxonomy" id="240449"/>
    <lineage>
        <taxon>Eukaryota</taxon>
        <taxon>Viridiplantae</taxon>
        <taxon>Streptophyta</taxon>
        <taxon>Embryophyta</taxon>
        <taxon>Tracheophyta</taxon>
        <taxon>Spermatophyta</taxon>
        <taxon>Magnoliopsida</taxon>
        <taxon>Liliopsida</taxon>
        <taxon>Poales</taxon>
        <taxon>Poaceae</taxon>
        <taxon>PACMAD clade</taxon>
        <taxon>Panicoideae</taxon>
        <taxon>Panicodae</taxon>
        <taxon>Paniceae</taxon>
        <taxon>Melinidinae</taxon>
        <taxon>Urochloa</taxon>
    </lineage>
</organism>
<evidence type="ECO:0000313" key="1">
    <source>
        <dbReference type="EMBL" id="CAL4999389.1"/>
    </source>
</evidence>
<dbReference type="PANTHER" id="PTHR33735:SF7">
    <property type="entry name" value="OS08G0483600 PROTEIN"/>
    <property type="match status" value="1"/>
</dbReference>
<evidence type="ECO:0000313" key="2">
    <source>
        <dbReference type="Proteomes" id="UP001497457"/>
    </source>
</evidence>